<keyword evidence="1" id="KW-0238">DNA-binding</keyword>
<dbReference type="RefSeq" id="WP_118989861.1">
    <property type="nucleotide sequence ID" value="NZ_CP023434.1"/>
</dbReference>
<dbReference type="PANTHER" id="PTHR46558:SF11">
    <property type="entry name" value="HTH-TYPE TRANSCRIPTIONAL REGULATOR XRE"/>
    <property type="match status" value="1"/>
</dbReference>
<accession>A0A347WIN2</accession>
<evidence type="ECO:0000313" key="3">
    <source>
        <dbReference type="EMBL" id="AXY24939.1"/>
    </source>
</evidence>
<dbReference type="SMART" id="SM00530">
    <property type="entry name" value="HTH_XRE"/>
    <property type="match status" value="1"/>
</dbReference>
<evidence type="ECO:0000256" key="1">
    <source>
        <dbReference type="ARBA" id="ARBA00023125"/>
    </source>
</evidence>
<reference evidence="3 4" key="1">
    <citation type="submission" date="2017-09" db="EMBL/GenBank/DDBJ databases">
        <title>Complete genome sequence of Oxytococcus suis strain ZY16052.</title>
        <authorList>
            <person name="Li F."/>
        </authorList>
    </citation>
    <scope>NUCLEOTIDE SEQUENCE [LARGE SCALE GENOMIC DNA]</scope>
    <source>
        <strain evidence="3 4">ZY16052</strain>
    </source>
</reference>
<dbReference type="GO" id="GO:0003677">
    <property type="term" value="F:DNA binding"/>
    <property type="evidence" value="ECO:0007669"/>
    <property type="project" value="UniProtKB-KW"/>
</dbReference>
<dbReference type="InterPro" id="IPR001387">
    <property type="entry name" value="Cro/C1-type_HTH"/>
</dbReference>
<organism evidence="3 4">
    <name type="scientific">Suicoccus acidiformans</name>
    <dbReference type="NCBI Taxonomy" id="2036206"/>
    <lineage>
        <taxon>Bacteria</taxon>
        <taxon>Bacillati</taxon>
        <taxon>Bacillota</taxon>
        <taxon>Bacilli</taxon>
        <taxon>Lactobacillales</taxon>
        <taxon>Aerococcaceae</taxon>
        <taxon>Suicoccus</taxon>
    </lineage>
</organism>
<name>A0A347WIN2_9LACT</name>
<dbReference type="AlphaFoldDB" id="A0A347WIN2"/>
<dbReference type="Pfam" id="PF01381">
    <property type="entry name" value="HTH_3"/>
    <property type="match status" value="1"/>
</dbReference>
<dbReference type="EMBL" id="CP023434">
    <property type="protein sequence ID" value="AXY24939.1"/>
    <property type="molecule type" value="Genomic_DNA"/>
</dbReference>
<feature type="domain" description="HTH cro/C1-type" evidence="2">
    <location>
        <begin position="6"/>
        <end position="59"/>
    </location>
</feature>
<proteinExistence type="predicted"/>
<dbReference type="KEGG" id="abae:CL176_02245"/>
<dbReference type="SUPFAM" id="SSF47413">
    <property type="entry name" value="lambda repressor-like DNA-binding domains"/>
    <property type="match status" value="1"/>
</dbReference>
<dbReference type="InterPro" id="IPR010982">
    <property type="entry name" value="Lambda_DNA-bd_dom_sf"/>
</dbReference>
<dbReference type="Proteomes" id="UP000263232">
    <property type="component" value="Chromosome"/>
</dbReference>
<dbReference type="OrthoDB" id="9805856at2"/>
<dbReference type="PANTHER" id="PTHR46558">
    <property type="entry name" value="TRACRIPTIONAL REGULATORY PROTEIN-RELATED-RELATED"/>
    <property type="match status" value="1"/>
</dbReference>
<gene>
    <name evidence="3" type="ORF">CL176_02245</name>
</gene>
<sequence>MIHEVLKQLREEAGLTQSELAHELGVDKTTVSHWEIDRNPSEEHIEELAEFYGITPEELECGVIR</sequence>
<dbReference type="Gene3D" id="1.10.260.40">
    <property type="entry name" value="lambda repressor-like DNA-binding domains"/>
    <property type="match status" value="1"/>
</dbReference>
<keyword evidence="4" id="KW-1185">Reference proteome</keyword>
<evidence type="ECO:0000259" key="2">
    <source>
        <dbReference type="PROSITE" id="PS50943"/>
    </source>
</evidence>
<dbReference type="CDD" id="cd00093">
    <property type="entry name" value="HTH_XRE"/>
    <property type="match status" value="1"/>
</dbReference>
<protein>
    <recommendedName>
        <fullName evidence="2">HTH cro/C1-type domain-containing protein</fullName>
    </recommendedName>
</protein>
<evidence type="ECO:0000313" key="4">
    <source>
        <dbReference type="Proteomes" id="UP000263232"/>
    </source>
</evidence>
<dbReference type="PROSITE" id="PS50943">
    <property type="entry name" value="HTH_CROC1"/>
    <property type="match status" value="1"/>
</dbReference>